<reference evidence="1 2" key="1">
    <citation type="submission" date="2020-07" db="EMBL/GenBank/DDBJ databases">
        <title>Sequencing the genomes of 1000 actinobacteria strains.</title>
        <authorList>
            <person name="Klenk H.-P."/>
        </authorList>
    </citation>
    <scope>NUCLEOTIDE SEQUENCE [LARGE SCALE GENOMIC DNA]</scope>
    <source>
        <strain evidence="1 2">DSM 19970</strain>
    </source>
</reference>
<sequence>MTRRIPIVETLDLVLNLAPDTLEALRLEAADRDELFQHVYNLAFVVVRQLKPDADIDRLGAIHDAQHAHTFREHAPGN</sequence>
<name>A0A7Y9ZC35_9MICO</name>
<evidence type="ECO:0000313" key="1">
    <source>
        <dbReference type="EMBL" id="NYI41245.1"/>
    </source>
</evidence>
<keyword evidence="2" id="KW-1185">Reference proteome</keyword>
<gene>
    <name evidence="1" type="ORF">BKA03_001364</name>
</gene>
<organism evidence="1 2">
    <name type="scientific">Demequina lutea</name>
    <dbReference type="NCBI Taxonomy" id="431489"/>
    <lineage>
        <taxon>Bacteria</taxon>
        <taxon>Bacillati</taxon>
        <taxon>Actinomycetota</taxon>
        <taxon>Actinomycetes</taxon>
        <taxon>Micrococcales</taxon>
        <taxon>Demequinaceae</taxon>
        <taxon>Demequina</taxon>
    </lineage>
</organism>
<proteinExistence type="predicted"/>
<dbReference type="RefSeq" id="WP_062075045.1">
    <property type="nucleotide sequence ID" value="NZ_BBRC01000005.1"/>
</dbReference>
<dbReference type="Proteomes" id="UP000547973">
    <property type="component" value="Unassembled WGS sequence"/>
</dbReference>
<accession>A0A7Y9ZC35</accession>
<comment type="caution">
    <text evidence="1">The sequence shown here is derived from an EMBL/GenBank/DDBJ whole genome shotgun (WGS) entry which is preliminary data.</text>
</comment>
<protein>
    <submittedName>
        <fullName evidence="1">Uncharacterized protein</fullName>
    </submittedName>
</protein>
<dbReference type="EMBL" id="JACBZO010000001">
    <property type="protein sequence ID" value="NYI41245.1"/>
    <property type="molecule type" value="Genomic_DNA"/>
</dbReference>
<dbReference type="AlphaFoldDB" id="A0A7Y9ZC35"/>
<evidence type="ECO:0000313" key="2">
    <source>
        <dbReference type="Proteomes" id="UP000547973"/>
    </source>
</evidence>